<proteinExistence type="predicted"/>
<evidence type="ECO:0000313" key="2">
    <source>
        <dbReference type="Proteomes" id="UP001054821"/>
    </source>
</evidence>
<gene>
    <name evidence="1" type="ORF">L3X38_026003</name>
</gene>
<name>A0AAD4W4C9_PRUDU</name>
<comment type="caution">
    <text evidence="1">The sequence shown here is derived from an EMBL/GenBank/DDBJ whole genome shotgun (WGS) entry which is preliminary data.</text>
</comment>
<dbReference type="AlphaFoldDB" id="A0AAD4W4C9"/>
<sequence>MTAVKSRIHGRGEWRYLHLTVKREDKAELTMTMEKASLVLFTFTVSWTYLLLRLRQFPPTLNNMCERKLSVNPQIYSEMPHIFACRFGHSDIT</sequence>
<evidence type="ECO:0000313" key="1">
    <source>
        <dbReference type="EMBL" id="KAI5335869.1"/>
    </source>
</evidence>
<dbReference type="Proteomes" id="UP001054821">
    <property type="component" value="Chromosome 4"/>
</dbReference>
<accession>A0AAD4W4C9</accession>
<keyword evidence="2" id="KW-1185">Reference proteome</keyword>
<protein>
    <submittedName>
        <fullName evidence="1">Uncharacterized protein</fullName>
    </submittedName>
</protein>
<reference evidence="1 2" key="1">
    <citation type="journal article" date="2022" name="G3 (Bethesda)">
        <title>Whole-genome sequence and methylome profiling of the almond [Prunus dulcis (Mill.) D.A. Webb] cultivar 'Nonpareil'.</title>
        <authorList>
            <person name="D'Amico-Willman K.M."/>
            <person name="Ouma W.Z."/>
            <person name="Meulia T."/>
            <person name="Sideli G.M."/>
            <person name="Gradziel T.M."/>
            <person name="Fresnedo-Ramirez J."/>
        </authorList>
    </citation>
    <scope>NUCLEOTIDE SEQUENCE [LARGE SCALE GENOMIC DNA]</scope>
    <source>
        <strain evidence="1">Clone GOH B32 T37-40</strain>
    </source>
</reference>
<dbReference type="EMBL" id="JAJFAZ020000004">
    <property type="protein sequence ID" value="KAI5335869.1"/>
    <property type="molecule type" value="Genomic_DNA"/>
</dbReference>
<organism evidence="1 2">
    <name type="scientific">Prunus dulcis</name>
    <name type="common">Almond</name>
    <name type="synonym">Amygdalus dulcis</name>
    <dbReference type="NCBI Taxonomy" id="3755"/>
    <lineage>
        <taxon>Eukaryota</taxon>
        <taxon>Viridiplantae</taxon>
        <taxon>Streptophyta</taxon>
        <taxon>Embryophyta</taxon>
        <taxon>Tracheophyta</taxon>
        <taxon>Spermatophyta</taxon>
        <taxon>Magnoliopsida</taxon>
        <taxon>eudicotyledons</taxon>
        <taxon>Gunneridae</taxon>
        <taxon>Pentapetalae</taxon>
        <taxon>rosids</taxon>
        <taxon>fabids</taxon>
        <taxon>Rosales</taxon>
        <taxon>Rosaceae</taxon>
        <taxon>Amygdaloideae</taxon>
        <taxon>Amygdaleae</taxon>
        <taxon>Prunus</taxon>
    </lineage>
</organism>